<keyword evidence="6" id="KW-1185">Reference proteome</keyword>
<organism evidence="5 6">
    <name type="scientific">Mesorhizobium australicum (strain HAMBI 3006 / LMG 24608 / WSM2073)</name>
    <dbReference type="NCBI Taxonomy" id="754035"/>
    <lineage>
        <taxon>Bacteria</taxon>
        <taxon>Pseudomonadati</taxon>
        <taxon>Pseudomonadota</taxon>
        <taxon>Alphaproteobacteria</taxon>
        <taxon>Hyphomicrobiales</taxon>
        <taxon>Phyllobacteriaceae</taxon>
        <taxon>Mesorhizobium</taxon>
    </lineage>
</organism>
<sequence length="147" mass="16486">MFSRGEVDLSTHVRQRMAEIKDDPKLRMRPRAKGRPSLRRVSAASRLFATLGFRKRLLILVHLMDGERSVSELVSLVGGTQTALSQHLTDMAKLGIVKSRIQGRWRLYSLTSEQAKMLVGFLSNLADNDKLPVGKRSGKKSSSWRPG</sequence>
<evidence type="ECO:0000256" key="1">
    <source>
        <dbReference type="ARBA" id="ARBA00023015"/>
    </source>
</evidence>
<dbReference type="InterPro" id="IPR051011">
    <property type="entry name" value="Metal_resp_trans_reg"/>
</dbReference>
<dbReference type="SUPFAM" id="SSF46785">
    <property type="entry name" value="Winged helix' DNA-binding domain"/>
    <property type="match status" value="1"/>
</dbReference>
<dbReference type="InterPro" id="IPR011991">
    <property type="entry name" value="ArsR-like_HTH"/>
</dbReference>
<dbReference type="EMBL" id="CP003358">
    <property type="protein sequence ID" value="AGB45170.1"/>
    <property type="molecule type" value="Genomic_DNA"/>
</dbReference>
<gene>
    <name evidence="5" type="ordered locus">Mesau_02769</name>
</gene>
<accession>L0KKQ0</accession>
<dbReference type="InterPro" id="IPR036388">
    <property type="entry name" value="WH-like_DNA-bd_sf"/>
</dbReference>
<keyword evidence="2" id="KW-0238">DNA-binding</keyword>
<dbReference type="KEGG" id="mam:Mesau_02769"/>
<dbReference type="AlphaFoldDB" id="L0KKQ0"/>
<protein>
    <submittedName>
        <fullName evidence="5">Putative transcriptional regulator</fullName>
    </submittedName>
</protein>
<evidence type="ECO:0000313" key="6">
    <source>
        <dbReference type="Proteomes" id="UP000010998"/>
    </source>
</evidence>
<dbReference type="PROSITE" id="PS50987">
    <property type="entry name" value="HTH_ARSR_2"/>
    <property type="match status" value="1"/>
</dbReference>
<dbReference type="InterPro" id="IPR036390">
    <property type="entry name" value="WH_DNA-bd_sf"/>
</dbReference>
<evidence type="ECO:0000259" key="4">
    <source>
        <dbReference type="PROSITE" id="PS50987"/>
    </source>
</evidence>
<feature type="domain" description="HTH arsR-type" evidence="4">
    <location>
        <begin position="36"/>
        <end position="130"/>
    </location>
</feature>
<evidence type="ECO:0000313" key="5">
    <source>
        <dbReference type="EMBL" id="AGB45170.1"/>
    </source>
</evidence>
<proteinExistence type="predicted"/>
<name>L0KKQ0_MESAW</name>
<dbReference type="Proteomes" id="UP000010998">
    <property type="component" value="Chromosome"/>
</dbReference>
<dbReference type="NCBIfam" id="NF033788">
    <property type="entry name" value="HTH_metalloreg"/>
    <property type="match status" value="1"/>
</dbReference>
<dbReference type="GO" id="GO:0003700">
    <property type="term" value="F:DNA-binding transcription factor activity"/>
    <property type="evidence" value="ECO:0007669"/>
    <property type="project" value="InterPro"/>
</dbReference>
<dbReference type="SMART" id="SM00418">
    <property type="entry name" value="HTH_ARSR"/>
    <property type="match status" value="1"/>
</dbReference>
<dbReference type="Gene3D" id="1.10.10.10">
    <property type="entry name" value="Winged helix-like DNA-binding domain superfamily/Winged helix DNA-binding domain"/>
    <property type="match status" value="1"/>
</dbReference>
<keyword evidence="1" id="KW-0805">Transcription regulation</keyword>
<dbReference type="eggNOG" id="COG0640">
    <property type="taxonomic scope" value="Bacteria"/>
</dbReference>
<keyword evidence="3" id="KW-0804">Transcription</keyword>
<dbReference type="HOGENOM" id="CLU_1904245_0_0_5"/>
<dbReference type="GO" id="GO:0003677">
    <property type="term" value="F:DNA binding"/>
    <property type="evidence" value="ECO:0007669"/>
    <property type="project" value="UniProtKB-KW"/>
</dbReference>
<evidence type="ECO:0000256" key="2">
    <source>
        <dbReference type="ARBA" id="ARBA00023125"/>
    </source>
</evidence>
<dbReference type="Pfam" id="PF01022">
    <property type="entry name" value="HTH_5"/>
    <property type="match status" value="1"/>
</dbReference>
<evidence type="ECO:0000256" key="3">
    <source>
        <dbReference type="ARBA" id="ARBA00023163"/>
    </source>
</evidence>
<reference evidence="6" key="1">
    <citation type="submission" date="2012-02" db="EMBL/GenBank/DDBJ databases">
        <title>Complete sequence of Mesorhizobium australicum WSM2073.</title>
        <authorList>
            <person name="Lucas S."/>
            <person name="Han J."/>
            <person name="Lapidus A."/>
            <person name="Cheng J.-F."/>
            <person name="Goodwin L."/>
            <person name="Pitluck S."/>
            <person name="Peters L."/>
            <person name="Gu W."/>
            <person name="Detter J.C."/>
            <person name="Han C."/>
            <person name="Tapia R."/>
            <person name="Land M."/>
            <person name="Hauser L."/>
            <person name="Kyrpides N."/>
            <person name="Ivanova N."/>
            <person name="Pagani I."/>
            <person name="Reeve W.G."/>
            <person name="Howieson J.G."/>
            <person name="Tiwari R.P."/>
            <person name="O'Hara G.W."/>
            <person name="Atkins C.A."/>
            <person name="Ronson C.W."/>
            <person name="Nandasena K.G."/>
            <person name="Woyke T."/>
        </authorList>
    </citation>
    <scope>NUCLEOTIDE SEQUENCE [LARGE SCALE GENOMIC DNA]</scope>
    <source>
        <strain evidence="6">LMG 24608 / HAMBI 3006 / WSM2073</strain>
    </source>
</reference>
<dbReference type="PANTHER" id="PTHR43132:SF2">
    <property type="entry name" value="ARSENICAL RESISTANCE OPERON REPRESSOR ARSR-RELATED"/>
    <property type="match status" value="1"/>
</dbReference>
<dbReference type="CDD" id="cd00090">
    <property type="entry name" value="HTH_ARSR"/>
    <property type="match status" value="1"/>
</dbReference>
<dbReference type="InterPro" id="IPR001845">
    <property type="entry name" value="HTH_ArsR_DNA-bd_dom"/>
</dbReference>
<dbReference type="PRINTS" id="PR00778">
    <property type="entry name" value="HTHARSR"/>
</dbReference>
<dbReference type="PANTHER" id="PTHR43132">
    <property type="entry name" value="ARSENICAL RESISTANCE OPERON REPRESSOR ARSR-RELATED"/>
    <property type="match status" value="1"/>
</dbReference>